<keyword evidence="1" id="KW-1133">Transmembrane helix</keyword>
<name>A0A6J5KLM4_9CAUD</name>
<feature type="transmembrane region" description="Helical" evidence="1">
    <location>
        <begin position="47"/>
        <end position="67"/>
    </location>
</feature>
<reference evidence="2" key="1">
    <citation type="submission" date="2020-04" db="EMBL/GenBank/DDBJ databases">
        <authorList>
            <person name="Chiriac C."/>
            <person name="Salcher M."/>
            <person name="Ghai R."/>
            <person name="Kavagutti S V."/>
        </authorList>
    </citation>
    <scope>NUCLEOTIDE SEQUENCE</scope>
</reference>
<gene>
    <name evidence="2" type="ORF">UFOVP29_333</name>
</gene>
<protein>
    <submittedName>
        <fullName evidence="2">Uncharacterized protein</fullName>
    </submittedName>
</protein>
<keyword evidence="1" id="KW-0812">Transmembrane</keyword>
<keyword evidence="1" id="KW-0472">Membrane</keyword>
<feature type="transmembrane region" description="Helical" evidence="1">
    <location>
        <begin position="6"/>
        <end position="26"/>
    </location>
</feature>
<accession>A0A6J5KLM4</accession>
<evidence type="ECO:0000256" key="1">
    <source>
        <dbReference type="SAM" id="Phobius"/>
    </source>
</evidence>
<organism evidence="2">
    <name type="scientific">uncultured Caudovirales phage</name>
    <dbReference type="NCBI Taxonomy" id="2100421"/>
    <lineage>
        <taxon>Viruses</taxon>
        <taxon>Duplodnaviria</taxon>
        <taxon>Heunggongvirae</taxon>
        <taxon>Uroviricota</taxon>
        <taxon>Caudoviricetes</taxon>
        <taxon>Peduoviridae</taxon>
        <taxon>Maltschvirus</taxon>
        <taxon>Maltschvirus maltsch</taxon>
    </lineage>
</organism>
<dbReference type="EMBL" id="LR796167">
    <property type="protein sequence ID" value="CAB4123174.1"/>
    <property type="molecule type" value="Genomic_DNA"/>
</dbReference>
<evidence type="ECO:0000313" key="2">
    <source>
        <dbReference type="EMBL" id="CAB4123174.1"/>
    </source>
</evidence>
<sequence length="68" mass="7510">MKGPSVLEWLLLAPDVALWLTMAVAFTQTLTQSRARDSNTWCGLAKLGIYMIQFALCIVALITLNLVN</sequence>
<proteinExistence type="predicted"/>